<dbReference type="AlphaFoldDB" id="A0A4Y7IFG2"/>
<dbReference type="EMBL" id="CM010715">
    <property type="protein sequence ID" value="RZC46431.1"/>
    <property type="molecule type" value="Genomic_DNA"/>
</dbReference>
<accession>A0A4Y7IFG2</accession>
<evidence type="ECO:0000256" key="1">
    <source>
        <dbReference type="SAM" id="MobiDB-lite"/>
    </source>
</evidence>
<protein>
    <submittedName>
        <fullName evidence="2">Uncharacterized protein</fullName>
    </submittedName>
</protein>
<name>A0A4Y7IFG2_PAPSO</name>
<feature type="compositionally biased region" description="Low complexity" evidence="1">
    <location>
        <begin position="16"/>
        <end position="25"/>
    </location>
</feature>
<feature type="region of interest" description="Disordered" evidence="1">
    <location>
        <begin position="37"/>
        <end position="59"/>
    </location>
</feature>
<evidence type="ECO:0000313" key="2">
    <source>
        <dbReference type="EMBL" id="RZC46431.1"/>
    </source>
</evidence>
<gene>
    <name evidence="2" type="ORF">C5167_039380</name>
</gene>
<proteinExistence type="predicted"/>
<dbReference type="Proteomes" id="UP000316621">
    <property type="component" value="Chromosome 1"/>
</dbReference>
<feature type="region of interest" description="Disordered" evidence="1">
    <location>
        <begin position="1"/>
        <end position="25"/>
    </location>
</feature>
<keyword evidence="3" id="KW-1185">Reference proteome</keyword>
<reference evidence="2 3" key="1">
    <citation type="journal article" date="2018" name="Science">
        <title>The opium poppy genome and morphinan production.</title>
        <authorList>
            <person name="Guo L."/>
            <person name="Winzer T."/>
            <person name="Yang X."/>
            <person name="Li Y."/>
            <person name="Ning Z."/>
            <person name="He Z."/>
            <person name="Teodor R."/>
            <person name="Lu Y."/>
            <person name="Bowser T.A."/>
            <person name="Graham I.A."/>
            <person name="Ye K."/>
        </authorList>
    </citation>
    <scope>NUCLEOTIDE SEQUENCE [LARGE SCALE GENOMIC DNA]</scope>
    <source>
        <strain evidence="3">cv. HN1</strain>
        <tissue evidence="2">Leaves</tissue>
    </source>
</reference>
<feature type="compositionally biased region" description="Polar residues" evidence="1">
    <location>
        <begin position="40"/>
        <end position="58"/>
    </location>
</feature>
<evidence type="ECO:0000313" key="3">
    <source>
        <dbReference type="Proteomes" id="UP000316621"/>
    </source>
</evidence>
<feature type="region of interest" description="Disordered" evidence="1">
    <location>
        <begin position="100"/>
        <end position="129"/>
    </location>
</feature>
<sequence length="129" mass="13990">MDCHLQRPQLGRTHKTPTTATATPGFTGFFKSGLYVLPRTPSTSGERPKNLNRTSKSCSGDFHPGRWISGITNAFPSKENSSWSTSLSHFATFLASTEKKTVPSPPVKLGSKQAAPEPLQLGFLAENSR</sequence>
<dbReference type="Gramene" id="RZC46431">
    <property type="protein sequence ID" value="RZC46431"/>
    <property type="gene ID" value="C5167_039380"/>
</dbReference>
<organism evidence="2 3">
    <name type="scientific">Papaver somniferum</name>
    <name type="common">Opium poppy</name>
    <dbReference type="NCBI Taxonomy" id="3469"/>
    <lineage>
        <taxon>Eukaryota</taxon>
        <taxon>Viridiplantae</taxon>
        <taxon>Streptophyta</taxon>
        <taxon>Embryophyta</taxon>
        <taxon>Tracheophyta</taxon>
        <taxon>Spermatophyta</taxon>
        <taxon>Magnoliopsida</taxon>
        <taxon>Ranunculales</taxon>
        <taxon>Papaveraceae</taxon>
        <taxon>Papaveroideae</taxon>
        <taxon>Papaver</taxon>
    </lineage>
</organism>